<feature type="compositionally biased region" description="Polar residues" evidence="9">
    <location>
        <begin position="1234"/>
        <end position="1244"/>
    </location>
</feature>
<keyword evidence="4" id="KW-0378">Hydrolase</keyword>
<evidence type="ECO:0000256" key="1">
    <source>
        <dbReference type="ARBA" id="ARBA00022722"/>
    </source>
</evidence>
<proteinExistence type="inferred from homology"/>
<evidence type="ECO:0000256" key="7">
    <source>
        <dbReference type="ARBA" id="ARBA00044753"/>
    </source>
</evidence>
<accession>A0A2M6UAU2</accession>
<keyword evidence="5" id="KW-0694">RNA-binding</keyword>
<evidence type="ECO:0000256" key="5">
    <source>
        <dbReference type="ARBA" id="ARBA00022884"/>
    </source>
</evidence>
<evidence type="ECO:0000256" key="2">
    <source>
        <dbReference type="ARBA" id="ARBA00022737"/>
    </source>
</evidence>
<gene>
    <name evidence="10" type="ORF">TSA1_13445</name>
</gene>
<comment type="caution">
    <text evidence="10">The sequence shown here is derived from an EMBL/GenBank/DDBJ whole genome shotgun (WGS) entry which is preliminary data.</text>
</comment>
<organism evidence="10 11">
    <name type="scientific">Bradyrhizobium nitroreducens</name>
    <dbReference type="NCBI Taxonomy" id="709803"/>
    <lineage>
        <taxon>Bacteria</taxon>
        <taxon>Pseudomonadati</taxon>
        <taxon>Pseudomonadota</taxon>
        <taxon>Alphaproteobacteria</taxon>
        <taxon>Hyphomicrobiales</taxon>
        <taxon>Nitrobacteraceae</taxon>
        <taxon>Bradyrhizobium</taxon>
    </lineage>
</organism>
<keyword evidence="2" id="KW-0677">Repeat</keyword>
<evidence type="ECO:0000256" key="3">
    <source>
        <dbReference type="ARBA" id="ARBA00022759"/>
    </source>
</evidence>
<feature type="compositionally biased region" description="Low complexity" evidence="9">
    <location>
        <begin position="1220"/>
        <end position="1229"/>
    </location>
</feature>
<evidence type="ECO:0000256" key="6">
    <source>
        <dbReference type="ARBA" id="ARBA00023118"/>
    </source>
</evidence>
<feature type="region of interest" description="Disordered" evidence="9">
    <location>
        <begin position="1204"/>
        <end position="1244"/>
    </location>
</feature>
<sequence>MIRYPHVFGEGSMQIIRPYGSSRSKQGQDGLRRVLVEKTSGRAEQDIPTYARTHEELVIAQWISTIDKIARKPTSRKKPSADQRAFRDKLGNACWVRLMGSGRLKDINDARRAYLSDLWWFKIHPYELGIDEPRPRRDGSMPAAPKVEGRWYKVFAGDGAPQMSGPEKIAEIAERIERHLYESERRLGPDARPRKLGKIESRAESISGSVLRMANGAHTEQPGWSKDDERAYTETGDPVVSIRVEAESTERNKGRASLPLAAEVLFKHWGKVFLDPDTGTAMSYIAAQAKHPGMVALHMELKQCYRRLLKRTRKDTREHRKRDPDERKLSRLLPRNLAEALSLSAKQDANAELGHLVRLGKVIYYTASDGEADCAGAIGRNWPDKVETSRFWSSEGQAEIKRAEAFVRIWRHALVLGGLTLKDWVSMKEPFPGDILGGDRQLTSALAPERFDRGPFDRKLQLLFGNRSNAFVFADDGQRLDLLRGLIGGAANLRHAAFHFKGRGQLLRALAELPGKFSNRLQEAARGLWRDDASHRADRLKATLRGVHIEHFVTKEQAEQALALLLEEARAELPLPRLSRVLLRAENAWGRDDAVKLPEPANRRALEAPPRQCQYTLLKLIYERPFRSWLRDRRADVVSQWIDRAVARATRAAKTINAKGDDVARRMIAAKAEKLPKPAAGSDMIDFFFDLSAATAGEMRVQRGYESDREQARDQADHIDQLLCDVVILAFNEYLSERQLDWILTLKADQPVTGERAFSLDDLQTVAMPVEDVDDWQVALYLLLHLLPVEAVAKLLHQLFKWDITATREGRLPRDESQRLHRLFATLTLYLDMHDAKYEGGSPLAEYADVQELFATARGFGRVFPSDASLEADRRIPKRGLREILRLGHLPLVKAIAGGRRIEEATIDRVFAFETTPDGGGLTPIAALQQRREELHDRWVRQKNLDEYDLREYCEAVSKISGHRQDSNFMNLVDHVRAHRTILSVLGRLVDYVGLFERDLYFTTLALIKLHDERPDAIFDERGLRLFHNGQIIFALGALRGGSAKVAAIKGNLARHFTEVWVQNNDAKDIRNDLAHLNMLQGAHPVPKLTYWINQTRQLMGYDRKLKNAVSKSIIDLIDREGIELKWAMRVERGSHDLADATLAARSAKHLGKKQLTLDGSSGRSRLTLEESLHGLGFVTMIATSFEGKAQAVASIGDHLPKVDWKTSAQRGPRHGSGQGRSQRPSSGGKKFRPSSTRNETGRR</sequence>
<dbReference type="GO" id="GO:0016787">
    <property type="term" value="F:hydrolase activity"/>
    <property type="evidence" value="ECO:0007669"/>
    <property type="project" value="UniProtKB-KW"/>
</dbReference>
<dbReference type="AlphaFoldDB" id="A0A2M6UAU2"/>
<dbReference type="GO" id="GO:0004519">
    <property type="term" value="F:endonuclease activity"/>
    <property type="evidence" value="ECO:0007669"/>
    <property type="project" value="UniProtKB-KW"/>
</dbReference>
<evidence type="ECO:0000313" key="10">
    <source>
        <dbReference type="EMBL" id="PIT01667.1"/>
    </source>
</evidence>
<reference evidence="10 11" key="1">
    <citation type="submission" date="2015-06" db="EMBL/GenBank/DDBJ databases">
        <title>Comparative genome analysis of nirS-carrying Bradyrhizobium sp. strains.</title>
        <authorList>
            <person name="Ishii S."/>
            <person name="Jang J."/>
            <person name="Nishizawa T."/>
            <person name="Senoo K."/>
        </authorList>
    </citation>
    <scope>NUCLEOTIDE SEQUENCE [LARGE SCALE GENOMIC DNA]</scope>
    <source>
        <strain evidence="10 11">TSA1</strain>
    </source>
</reference>
<name>A0A2M6UAU2_9BRAD</name>
<dbReference type="InterPro" id="IPR053395">
    <property type="entry name" value="Cas13a_endoribonuclease"/>
</dbReference>
<dbReference type="NCBIfam" id="NF038188">
    <property type="entry name" value="cas13A_C2c2"/>
    <property type="match status" value="1"/>
</dbReference>
<dbReference type="GO" id="GO:0051607">
    <property type="term" value="P:defense response to virus"/>
    <property type="evidence" value="ECO:0007669"/>
    <property type="project" value="UniProtKB-KW"/>
</dbReference>
<dbReference type="GO" id="GO:0003723">
    <property type="term" value="F:RNA binding"/>
    <property type="evidence" value="ECO:0007669"/>
    <property type="project" value="UniProtKB-KW"/>
</dbReference>
<protein>
    <recommendedName>
        <fullName evidence="8">CRISPR-associated endoribonuclease Cas13a</fullName>
    </recommendedName>
</protein>
<evidence type="ECO:0000313" key="11">
    <source>
        <dbReference type="Proteomes" id="UP000228930"/>
    </source>
</evidence>
<dbReference type="Proteomes" id="UP000228930">
    <property type="component" value="Unassembled WGS sequence"/>
</dbReference>
<evidence type="ECO:0000256" key="4">
    <source>
        <dbReference type="ARBA" id="ARBA00022801"/>
    </source>
</evidence>
<dbReference type="EMBL" id="LFJC01000003">
    <property type="protein sequence ID" value="PIT01667.1"/>
    <property type="molecule type" value="Genomic_DNA"/>
</dbReference>
<comment type="similarity">
    <text evidence="7">Belongs to the CRISPR-associated endoribonuclease Cas13a family.</text>
</comment>
<keyword evidence="1" id="KW-0540">Nuclease</keyword>
<keyword evidence="6" id="KW-0051">Antiviral defense</keyword>
<keyword evidence="3" id="KW-0255">Endonuclease</keyword>
<evidence type="ECO:0000256" key="9">
    <source>
        <dbReference type="SAM" id="MobiDB-lite"/>
    </source>
</evidence>
<keyword evidence="11" id="KW-1185">Reference proteome</keyword>
<evidence type="ECO:0000256" key="8">
    <source>
        <dbReference type="ARBA" id="ARBA00044792"/>
    </source>
</evidence>